<keyword evidence="2" id="KW-0805">Transcription regulation</keyword>
<evidence type="ECO:0000256" key="3">
    <source>
        <dbReference type="ARBA" id="ARBA00023082"/>
    </source>
</evidence>
<dbReference type="InterPro" id="IPR014284">
    <property type="entry name" value="RNA_pol_sigma-70_dom"/>
</dbReference>
<dbReference type="InterPro" id="IPR013324">
    <property type="entry name" value="RNA_pol_sigma_r3/r4-like"/>
</dbReference>
<accession>A0ABT6CXI0</accession>
<protein>
    <submittedName>
        <fullName evidence="7">Sigma-70 family RNA polymerase sigma factor</fullName>
    </submittedName>
</protein>
<name>A0ABT6CXI0_9MICC</name>
<reference evidence="7 8" key="1">
    <citation type="journal article" date="2023" name="Int. J. Syst. Evol. Microbiol.">
        <title>Arthrobacter vasquezii sp. nov., isolated from a soil sample from Union Glacier, Antarctica.</title>
        <authorList>
            <person name="Valenzuela-Ibaceta F."/>
            <person name="Carrasco V."/>
            <person name="Lagos-Moraga S."/>
            <person name="Dietz-Vargas C."/>
            <person name="Navarro C.A."/>
            <person name="Perez-Donoso J.M."/>
        </authorList>
    </citation>
    <scope>NUCLEOTIDE SEQUENCE [LARGE SCALE GENOMIC DNA]</scope>
    <source>
        <strain evidence="7 8">EH-1B-1</strain>
    </source>
</reference>
<proteinExistence type="inferred from homology"/>
<dbReference type="EMBL" id="JAROKN010000025">
    <property type="protein sequence ID" value="MDF9278202.1"/>
    <property type="molecule type" value="Genomic_DNA"/>
</dbReference>
<dbReference type="PANTHER" id="PTHR43133">
    <property type="entry name" value="RNA POLYMERASE ECF-TYPE SIGMA FACTO"/>
    <property type="match status" value="1"/>
</dbReference>
<evidence type="ECO:0000256" key="4">
    <source>
        <dbReference type="ARBA" id="ARBA00023163"/>
    </source>
</evidence>
<feature type="domain" description="RNA polymerase sigma factor 70 region 4 type 2" evidence="6">
    <location>
        <begin position="127"/>
        <end position="177"/>
    </location>
</feature>
<keyword evidence="3" id="KW-0731">Sigma factor</keyword>
<dbReference type="SUPFAM" id="SSF88946">
    <property type="entry name" value="Sigma2 domain of RNA polymerase sigma factors"/>
    <property type="match status" value="1"/>
</dbReference>
<sequence>MHKAGPGTETLSDLLFRVAEGDQSAFAGLYEQISKRVHGLVLRVVRNHAISAEVVQEVFLMLWVSADRYKAELGSPEAWIFTLAHRRAVDRVRSEQRSVARDAQYAQKEYFVQEPVDERVHHTLMSESVKRCLSSLTDLQAEAIRLAYYGGLTYTEVAEALQVKVPTAKSRIQSGLVCLRHAMEADGYGARSR</sequence>
<dbReference type="InterPro" id="IPR013325">
    <property type="entry name" value="RNA_pol_sigma_r2"/>
</dbReference>
<dbReference type="Gene3D" id="1.10.10.10">
    <property type="entry name" value="Winged helix-like DNA-binding domain superfamily/Winged helix DNA-binding domain"/>
    <property type="match status" value="1"/>
</dbReference>
<evidence type="ECO:0000259" key="6">
    <source>
        <dbReference type="Pfam" id="PF08281"/>
    </source>
</evidence>
<comment type="caution">
    <text evidence="7">The sequence shown here is derived from an EMBL/GenBank/DDBJ whole genome shotgun (WGS) entry which is preliminary data.</text>
</comment>
<evidence type="ECO:0000313" key="7">
    <source>
        <dbReference type="EMBL" id="MDF9278202.1"/>
    </source>
</evidence>
<dbReference type="PANTHER" id="PTHR43133:SF66">
    <property type="entry name" value="ECF RNA POLYMERASE SIGMA FACTOR SIGK"/>
    <property type="match status" value="1"/>
</dbReference>
<evidence type="ECO:0000256" key="2">
    <source>
        <dbReference type="ARBA" id="ARBA00023015"/>
    </source>
</evidence>
<dbReference type="SUPFAM" id="SSF88659">
    <property type="entry name" value="Sigma3 and sigma4 domains of RNA polymerase sigma factors"/>
    <property type="match status" value="1"/>
</dbReference>
<dbReference type="InterPro" id="IPR007627">
    <property type="entry name" value="RNA_pol_sigma70_r2"/>
</dbReference>
<dbReference type="InterPro" id="IPR036388">
    <property type="entry name" value="WH-like_DNA-bd_sf"/>
</dbReference>
<gene>
    <name evidence="7" type="ORF">P4U43_10410</name>
</gene>
<dbReference type="RefSeq" id="WP_277358678.1">
    <property type="nucleotide sequence ID" value="NZ_JAROKN010000025.1"/>
</dbReference>
<organism evidence="7 8">
    <name type="scientific">Arthrobacter vasquezii</name>
    <dbReference type="NCBI Taxonomy" id="2977629"/>
    <lineage>
        <taxon>Bacteria</taxon>
        <taxon>Bacillati</taxon>
        <taxon>Actinomycetota</taxon>
        <taxon>Actinomycetes</taxon>
        <taxon>Micrococcales</taxon>
        <taxon>Micrococcaceae</taxon>
        <taxon>Arthrobacter</taxon>
    </lineage>
</organism>
<dbReference type="CDD" id="cd06171">
    <property type="entry name" value="Sigma70_r4"/>
    <property type="match status" value="1"/>
</dbReference>
<evidence type="ECO:0000256" key="1">
    <source>
        <dbReference type="ARBA" id="ARBA00010641"/>
    </source>
</evidence>
<evidence type="ECO:0000313" key="8">
    <source>
        <dbReference type="Proteomes" id="UP001220456"/>
    </source>
</evidence>
<comment type="similarity">
    <text evidence="1">Belongs to the sigma-70 factor family. ECF subfamily.</text>
</comment>
<dbReference type="Proteomes" id="UP001220456">
    <property type="component" value="Unassembled WGS sequence"/>
</dbReference>
<dbReference type="InterPro" id="IPR013249">
    <property type="entry name" value="RNA_pol_sigma70_r4_t2"/>
</dbReference>
<dbReference type="Gene3D" id="1.10.1740.10">
    <property type="match status" value="1"/>
</dbReference>
<dbReference type="InterPro" id="IPR039425">
    <property type="entry name" value="RNA_pol_sigma-70-like"/>
</dbReference>
<keyword evidence="8" id="KW-1185">Reference proteome</keyword>
<dbReference type="Pfam" id="PF08281">
    <property type="entry name" value="Sigma70_r4_2"/>
    <property type="match status" value="1"/>
</dbReference>
<dbReference type="NCBIfam" id="TIGR02937">
    <property type="entry name" value="sigma70-ECF"/>
    <property type="match status" value="1"/>
</dbReference>
<dbReference type="Pfam" id="PF04542">
    <property type="entry name" value="Sigma70_r2"/>
    <property type="match status" value="1"/>
</dbReference>
<evidence type="ECO:0000259" key="5">
    <source>
        <dbReference type="Pfam" id="PF04542"/>
    </source>
</evidence>
<feature type="domain" description="RNA polymerase sigma-70 region 2" evidence="5">
    <location>
        <begin position="29"/>
        <end position="97"/>
    </location>
</feature>
<keyword evidence="4" id="KW-0804">Transcription</keyword>